<dbReference type="OrthoDB" id="427021at2"/>
<dbReference type="eggNOG" id="COG3335">
    <property type="taxonomic scope" value="Bacteria"/>
</dbReference>
<protein>
    <recommendedName>
        <fullName evidence="2">Tc1-like transposase DDE domain-containing protein</fullName>
    </recommendedName>
</protein>
<dbReference type="GO" id="GO:0003676">
    <property type="term" value="F:nucleic acid binding"/>
    <property type="evidence" value="ECO:0007669"/>
    <property type="project" value="InterPro"/>
</dbReference>
<organism evidence="1">
    <name type="scientific">Trichodesmium erythraeum (strain IMS101)</name>
    <dbReference type="NCBI Taxonomy" id="203124"/>
    <lineage>
        <taxon>Bacteria</taxon>
        <taxon>Bacillati</taxon>
        <taxon>Cyanobacteriota</taxon>
        <taxon>Cyanophyceae</taxon>
        <taxon>Oscillatoriophycideae</taxon>
        <taxon>Oscillatoriales</taxon>
        <taxon>Microcoleaceae</taxon>
        <taxon>Trichodesmium</taxon>
    </lineage>
</organism>
<dbReference type="AlphaFoldDB" id="Q10ZY9"/>
<dbReference type="KEGG" id="ter:Tery_3034"/>
<proteinExistence type="predicted"/>
<dbReference type="Gene3D" id="3.30.420.10">
    <property type="entry name" value="Ribonuclease H-like superfamily/Ribonuclease H"/>
    <property type="match status" value="1"/>
</dbReference>
<dbReference type="RefSeq" id="WP_011612538.1">
    <property type="nucleotide sequence ID" value="NC_008312.1"/>
</dbReference>
<evidence type="ECO:0008006" key="2">
    <source>
        <dbReference type="Google" id="ProtNLM"/>
    </source>
</evidence>
<dbReference type="EMBL" id="CP000393">
    <property type="protein sequence ID" value="ABG52185.1"/>
    <property type="molecule type" value="Genomic_DNA"/>
</dbReference>
<dbReference type="HOGENOM" id="CLU_3085944_0_0_3"/>
<accession>Q10ZY9</accession>
<gene>
    <name evidence="1" type="ordered locus">Tery_3034</name>
</gene>
<name>Q10ZY9_TRIEI</name>
<sequence>MIEPLGAKVLNLSKCSPDFNPIELWWLQLKSFISSFYPTTTEMVDTVISVAF</sequence>
<evidence type="ECO:0000313" key="1">
    <source>
        <dbReference type="EMBL" id="ABG52185.1"/>
    </source>
</evidence>
<reference evidence="1" key="1">
    <citation type="submission" date="2006-06" db="EMBL/GenBank/DDBJ databases">
        <title>Complete sequence of Trichodesmium erythraeum IMS101.</title>
        <authorList>
            <consortium name="US DOE Joint Genome Institute"/>
            <person name="Copeland A."/>
            <person name="Lucas S."/>
            <person name="Lapidus A."/>
            <person name="Barry K."/>
            <person name="Detter J.C."/>
            <person name="Glavina del Rio T."/>
            <person name="Hammon N."/>
            <person name="Israni S."/>
            <person name="Dalin E."/>
            <person name="Tice H."/>
            <person name="Pitluck S."/>
            <person name="Kiss H."/>
            <person name="Munk A.C."/>
            <person name="Brettin T."/>
            <person name="Bruce D."/>
            <person name="Han C."/>
            <person name="Tapia R."/>
            <person name="Gilna P."/>
            <person name="Schmutz J."/>
            <person name="Larimer F."/>
            <person name="Land M."/>
            <person name="Hauser L."/>
            <person name="Kyrpides N."/>
            <person name="Kim E."/>
            <person name="Richardson P."/>
        </authorList>
    </citation>
    <scope>NUCLEOTIDE SEQUENCE [LARGE SCALE GENOMIC DNA]</scope>
    <source>
        <strain evidence="1">IMS101</strain>
    </source>
</reference>
<dbReference type="InterPro" id="IPR036397">
    <property type="entry name" value="RNaseH_sf"/>
</dbReference>